<feature type="chain" id="PRO_5038291269" evidence="1">
    <location>
        <begin position="20"/>
        <end position="362"/>
    </location>
</feature>
<dbReference type="Gene3D" id="3.40.190.10">
    <property type="entry name" value="Periplasmic binding protein-like II"/>
    <property type="match status" value="2"/>
</dbReference>
<evidence type="ECO:0000313" key="4">
    <source>
        <dbReference type="EMBL" id="KRU10913.1"/>
    </source>
</evidence>
<feature type="signal peptide" evidence="1">
    <location>
        <begin position="1"/>
        <end position="19"/>
    </location>
</feature>
<dbReference type="Pfam" id="PF09084">
    <property type="entry name" value="NMT1"/>
    <property type="match status" value="1"/>
</dbReference>
<dbReference type="KEGG" id="cpae:CPAST_c30250"/>
<dbReference type="EMBL" id="CP009268">
    <property type="protein sequence ID" value="AJA53079.1"/>
    <property type="molecule type" value="Genomic_DNA"/>
</dbReference>
<reference evidence="3 6" key="1">
    <citation type="journal article" date="2015" name="Genome Announc.">
        <title>Complete Genome Sequence of the Nitrogen-Fixing and Solvent-Producing Clostridium pasteurianum DSM 525.</title>
        <authorList>
            <person name="Poehlein A."/>
            <person name="Grosse-Honebrink A."/>
            <person name="Zhang Y."/>
            <person name="Minton N.P."/>
            <person name="Daniel R."/>
        </authorList>
    </citation>
    <scope>NUCLEOTIDE SEQUENCE [LARGE SCALE GENOMIC DNA]</scope>
    <source>
        <strain evidence="3">DSM 525</strain>
        <strain evidence="6">DSM 525 / ATCC 6013</strain>
    </source>
</reference>
<gene>
    <name evidence="3" type="ORF">CLPA_c30250</name>
    <name evidence="4" type="ORF">CP6013_00160</name>
</gene>
<dbReference type="EMBL" id="JPGY02000001">
    <property type="protein sequence ID" value="KRU10913.1"/>
    <property type="molecule type" value="Genomic_DNA"/>
</dbReference>
<accession>A0A0H3J570</accession>
<dbReference type="PROSITE" id="PS51257">
    <property type="entry name" value="PROKAR_LIPOPROTEIN"/>
    <property type="match status" value="1"/>
</dbReference>
<evidence type="ECO:0000313" key="6">
    <source>
        <dbReference type="Proteomes" id="UP000030905"/>
    </source>
</evidence>
<keyword evidence="6" id="KW-1185">Reference proteome</keyword>
<dbReference type="Proteomes" id="UP000030905">
    <property type="component" value="Chromosome"/>
</dbReference>
<protein>
    <submittedName>
        <fullName evidence="3">ABC-type nitrate/sulfonate/bicarbonate transport system, periplasmic component</fullName>
    </submittedName>
</protein>
<keyword evidence="1" id="KW-0732">Signal</keyword>
<proteinExistence type="predicted"/>
<dbReference type="RefSeq" id="WP_003445350.1">
    <property type="nucleotide sequence ID" value="NZ_ANZB01000007.1"/>
</dbReference>
<name>A0A0H3J570_CLOPA</name>
<reference evidence="4" key="2">
    <citation type="submission" date="2015-10" db="EMBL/GenBank/DDBJ databases">
        <title>Improved Draft Genome Sequence of Clostridium pasteurianum Strain ATCC 6013 (DSM 525) Using a Hybrid Next-Generation Sequencing Approach.</title>
        <authorList>
            <person name="Pyne M.E."/>
            <person name="Utturkar S.M."/>
            <person name="Brown S.D."/>
            <person name="Moo-Young M."/>
            <person name="Chung D.A."/>
            <person name="Chou P.C."/>
        </authorList>
    </citation>
    <scope>NUCLEOTIDE SEQUENCE</scope>
    <source>
        <strain evidence="4">ATCC 6013</strain>
    </source>
</reference>
<feature type="domain" description="SsuA/THI5-like" evidence="2">
    <location>
        <begin position="66"/>
        <end position="290"/>
    </location>
</feature>
<evidence type="ECO:0000313" key="5">
    <source>
        <dbReference type="Proteomes" id="UP000028042"/>
    </source>
</evidence>
<dbReference type="KEGG" id="cpat:CLPA_c30250"/>
<sequence length="362" mass="39356">MKKLLVLILSVAMTLLTFTGCGKSSTSNATSSTSETFDSSKPYTGKFVNGKLTKPFHLKMPTPTGFTEGIIADQKGFFKEVGIIPEYTGVLPANVSLAQSVIKGDNDLFGSGHLTTIAAVRAAGAKIKVVLTGSVDSPEFDKTHMTWFVKEGSNIKSAKDLVGKKIAMSSKGSCAELWNAEFLRQNGVDLNKTQIVVMNDQQQEQALKQGNIDVAIVHAPYNMKAKNNGGVNILTTSYEIAKGAGNGQLSGVGCRAFSEDFIKKYPDVVKAYIAADVKAQQYVDNHYEEALQIAAKVLKVDVKDTSGSLYAENQKWIIPEQVDFWIKVAERNKFTGFETPGKVKASDLYTNDLNPYKNGEIK</sequence>
<evidence type="ECO:0000313" key="3">
    <source>
        <dbReference type="EMBL" id="AJA53079.1"/>
    </source>
</evidence>
<reference evidence="4 5" key="3">
    <citation type="journal article" name="Genome Announc.">
        <title>Improved Draft Genome Sequence of Clostridium pasteurianum Strain ATCC 6013 (DSM 525) Using a Hybrid Next-Generation Sequencing Approach.</title>
        <authorList>
            <person name="Pyne M.E."/>
            <person name="Utturkar S."/>
            <person name="Brown S.D."/>
            <person name="Moo-Young M."/>
            <person name="Chung D.A."/>
            <person name="Chou C.P."/>
        </authorList>
    </citation>
    <scope>NUCLEOTIDE SEQUENCE [LARGE SCALE GENOMIC DNA]</scope>
    <source>
        <strain evidence="4 5">ATCC 6013</strain>
    </source>
</reference>
<dbReference type="Proteomes" id="UP000028042">
    <property type="component" value="Unassembled WGS sequence"/>
</dbReference>
<dbReference type="InterPro" id="IPR015168">
    <property type="entry name" value="SsuA/THI5"/>
</dbReference>
<evidence type="ECO:0000256" key="1">
    <source>
        <dbReference type="SAM" id="SignalP"/>
    </source>
</evidence>
<dbReference type="GeneID" id="93075144"/>
<dbReference type="PANTHER" id="PTHR30024">
    <property type="entry name" value="ALIPHATIC SULFONATES-BINDING PROTEIN-RELATED"/>
    <property type="match status" value="1"/>
</dbReference>
<dbReference type="eggNOG" id="COG0715">
    <property type="taxonomic scope" value="Bacteria"/>
</dbReference>
<dbReference type="PATRIC" id="fig|1262449.3.peg.2286"/>
<organism evidence="3 6">
    <name type="scientific">Clostridium pasteurianum DSM 525 = ATCC 6013</name>
    <dbReference type="NCBI Taxonomy" id="1262449"/>
    <lineage>
        <taxon>Bacteria</taxon>
        <taxon>Bacillati</taxon>
        <taxon>Bacillota</taxon>
        <taxon>Clostridia</taxon>
        <taxon>Eubacteriales</taxon>
        <taxon>Clostridiaceae</taxon>
        <taxon>Clostridium</taxon>
    </lineage>
</organism>
<dbReference type="AlphaFoldDB" id="A0A0H3J570"/>
<evidence type="ECO:0000259" key="2">
    <source>
        <dbReference type="Pfam" id="PF09084"/>
    </source>
</evidence>
<dbReference type="SUPFAM" id="SSF53850">
    <property type="entry name" value="Periplasmic binding protein-like II"/>
    <property type="match status" value="1"/>
</dbReference>